<feature type="compositionally biased region" description="Basic and acidic residues" evidence="1">
    <location>
        <begin position="13"/>
        <end position="31"/>
    </location>
</feature>
<evidence type="ECO:0000313" key="4">
    <source>
        <dbReference type="Proteomes" id="UP001169217"/>
    </source>
</evidence>
<feature type="compositionally biased region" description="Low complexity" evidence="1">
    <location>
        <begin position="101"/>
        <end position="110"/>
    </location>
</feature>
<dbReference type="Pfam" id="PF00397">
    <property type="entry name" value="WW"/>
    <property type="match status" value="1"/>
</dbReference>
<organism evidence="3 4">
    <name type="scientific">Colletotrichum limetticola</name>
    <dbReference type="NCBI Taxonomy" id="1209924"/>
    <lineage>
        <taxon>Eukaryota</taxon>
        <taxon>Fungi</taxon>
        <taxon>Dikarya</taxon>
        <taxon>Ascomycota</taxon>
        <taxon>Pezizomycotina</taxon>
        <taxon>Sordariomycetes</taxon>
        <taxon>Hypocreomycetidae</taxon>
        <taxon>Glomerellales</taxon>
        <taxon>Glomerellaceae</taxon>
        <taxon>Colletotrichum</taxon>
        <taxon>Colletotrichum acutatum species complex</taxon>
    </lineage>
</organism>
<feature type="region of interest" description="Disordered" evidence="1">
    <location>
        <begin position="13"/>
        <end position="112"/>
    </location>
</feature>
<dbReference type="InterPro" id="IPR036020">
    <property type="entry name" value="WW_dom_sf"/>
</dbReference>
<accession>A0ABQ9PC61</accession>
<dbReference type="PROSITE" id="PS01159">
    <property type="entry name" value="WW_DOMAIN_1"/>
    <property type="match status" value="1"/>
</dbReference>
<keyword evidence="4" id="KW-1185">Reference proteome</keyword>
<evidence type="ECO:0000313" key="3">
    <source>
        <dbReference type="EMBL" id="KAK0369699.1"/>
    </source>
</evidence>
<evidence type="ECO:0000256" key="1">
    <source>
        <dbReference type="SAM" id="MobiDB-lite"/>
    </source>
</evidence>
<reference evidence="3" key="1">
    <citation type="submission" date="2023-04" db="EMBL/GenBank/DDBJ databases">
        <title>Colletotrichum limetticola genome sequence.</title>
        <authorList>
            <person name="Baroncelli R."/>
        </authorList>
    </citation>
    <scope>NUCLEOTIDE SEQUENCE</scope>
    <source>
        <strain evidence="3">KLA-Anderson</strain>
    </source>
</reference>
<feature type="domain" description="WW" evidence="2">
    <location>
        <begin position="110"/>
        <end position="144"/>
    </location>
</feature>
<feature type="region of interest" description="Disordered" evidence="1">
    <location>
        <begin position="129"/>
        <end position="183"/>
    </location>
</feature>
<comment type="caution">
    <text evidence="3">The sequence shown here is derived from an EMBL/GenBank/DDBJ whole genome shotgun (WGS) entry which is preliminary data.</text>
</comment>
<feature type="compositionally biased region" description="Low complexity" evidence="1">
    <location>
        <begin position="56"/>
        <end position="80"/>
    </location>
</feature>
<dbReference type="CDD" id="cd00201">
    <property type="entry name" value="WW"/>
    <property type="match status" value="1"/>
</dbReference>
<dbReference type="PROSITE" id="PS50020">
    <property type="entry name" value="WW_DOMAIN_2"/>
    <property type="match status" value="1"/>
</dbReference>
<dbReference type="SMART" id="SM00456">
    <property type="entry name" value="WW"/>
    <property type="match status" value="1"/>
</dbReference>
<proteinExistence type="predicted"/>
<protein>
    <recommendedName>
        <fullName evidence="2">WW domain-containing protein</fullName>
    </recommendedName>
</protein>
<dbReference type="InterPro" id="IPR001202">
    <property type="entry name" value="WW_dom"/>
</dbReference>
<feature type="compositionally biased region" description="Low complexity" evidence="1">
    <location>
        <begin position="32"/>
        <end position="49"/>
    </location>
</feature>
<dbReference type="Gene3D" id="2.20.70.10">
    <property type="match status" value="1"/>
</dbReference>
<name>A0ABQ9PC61_9PEZI</name>
<dbReference type="Proteomes" id="UP001169217">
    <property type="component" value="Unassembled WGS sequence"/>
</dbReference>
<sequence length="183" mass="20378">MSFFKKLTKEFEELKTSFSDDKPAEKKDDQHQQYQQQQQQQQQHHQQPQTGERGFGDQPQQQQYGGYGSGAPPSNYPYPSQAQPGYGGQPSYAQTPPPAPQAAAPPMAAPSVSSGWLVQWDTNNNRWFYVDQSTGRSQWEHPSPPTGGQGGSSYAPPPVPPHPSSHTIALRDQGYRYRSTPPH</sequence>
<evidence type="ECO:0000259" key="2">
    <source>
        <dbReference type="PROSITE" id="PS50020"/>
    </source>
</evidence>
<gene>
    <name evidence="3" type="ORF">CLIM01_12936</name>
</gene>
<dbReference type="EMBL" id="JARUPT010000623">
    <property type="protein sequence ID" value="KAK0369699.1"/>
    <property type="molecule type" value="Genomic_DNA"/>
</dbReference>
<dbReference type="SUPFAM" id="SSF51045">
    <property type="entry name" value="WW domain"/>
    <property type="match status" value="1"/>
</dbReference>